<evidence type="ECO:0000256" key="6">
    <source>
        <dbReference type="ARBA" id="ARBA00023125"/>
    </source>
</evidence>
<accession>A0ABD5ZSK1</accession>
<gene>
    <name evidence="9" type="ORF">ACFQJ4_14805</name>
    <name evidence="10" type="ORF">ACFQJ4_15255</name>
</gene>
<dbReference type="EMBL" id="JBHTAP010000002">
    <property type="protein sequence ID" value="MFC7236569.1"/>
    <property type="molecule type" value="Genomic_DNA"/>
</dbReference>
<evidence type="ECO:0000256" key="1">
    <source>
        <dbReference type="ARBA" id="ARBA00005755"/>
    </source>
</evidence>
<reference evidence="9" key="1">
    <citation type="journal article" date="2014" name="Int. J. Syst. Evol. Microbiol.">
        <title>Complete genome sequence of Corynebacterium casei LMG S-19264T (=DSM 44701T), isolated from a smear-ripened cheese.</title>
        <authorList>
            <consortium name="US DOE Joint Genome Institute (JGI-PGF)"/>
            <person name="Walter F."/>
            <person name="Albersmeier A."/>
            <person name="Kalinowski J."/>
            <person name="Ruckert C."/>
        </authorList>
    </citation>
    <scope>NUCLEOTIDE SEQUENCE [LARGE SCALE GENOMIC DNA]</scope>
    <source>
        <strain evidence="9">CCM 7403</strain>
    </source>
</reference>
<evidence type="ECO:0000313" key="9">
    <source>
        <dbReference type="EMBL" id="MFC7236569.1"/>
    </source>
</evidence>
<keyword evidence="4 9" id="KW-0548">Nucleotidyltransferase</keyword>
<evidence type="ECO:0000256" key="7">
    <source>
        <dbReference type="ARBA" id="ARBA00049244"/>
    </source>
</evidence>
<dbReference type="Gene3D" id="3.90.1600.10">
    <property type="entry name" value="Palm domain of DNA polymerase"/>
    <property type="match status" value="1"/>
</dbReference>
<dbReference type="InterPro" id="IPR042087">
    <property type="entry name" value="DNA_pol_B_thumb"/>
</dbReference>
<keyword evidence="5 9" id="KW-0239">DNA-directed DNA polymerase</keyword>
<evidence type="ECO:0000256" key="4">
    <source>
        <dbReference type="ARBA" id="ARBA00022695"/>
    </source>
</evidence>
<dbReference type="NCBIfam" id="NF004418">
    <property type="entry name" value="PRK05761.1-4"/>
    <property type="match status" value="1"/>
</dbReference>
<protein>
    <recommendedName>
        <fullName evidence="2">DNA-directed DNA polymerase</fullName>
        <ecNumber evidence="2">2.7.7.7</ecNumber>
    </recommendedName>
</protein>
<reference evidence="9" key="3">
    <citation type="submission" date="2024-09" db="EMBL/GenBank/DDBJ databases">
        <authorList>
            <person name="Sun Q."/>
        </authorList>
    </citation>
    <scope>NUCLEOTIDE SEQUENCE</scope>
    <source>
        <strain evidence="9">CCM 7403</strain>
    </source>
</reference>
<keyword evidence="3 9" id="KW-0808">Transferase</keyword>
<evidence type="ECO:0000313" key="10">
    <source>
        <dbReference type="EMBL" id="MFC7236657.1"/>
    </source>
</evidence>
<dbReference type="InterPro" id="IPR043502">
    <property type="entry name" value="DNA/RNA_pol_sf"/>
</dbReference>
<proteinExistence type="inferred from homology"/>
<dbReference type="Gene3D" id="1.10.287.690">
    <property type="entry name" value="Helix hairpin bin"/>
    <property type="match status" value="1"/>
</dbReference>
<evidence type="ECO:0000256" key="5">
    <source>
        <dbReference type="ARBA" id="ARBA00022932"/>
    </source>
</evidence>
<organism evidence="9 11">
    <name type="scientific">Halosegnis marinus</name>
    <dbReference type="NCBI Taxonomy" id="3034023"/>
    <lineage>
        <taxon>Archaea</taxon>
        <taxon>Methanobacteriati</taxon>
        <taxon>Methanobacteriota</taxon>
        <taxon>Stenosarchaea group</taxon>
        <taxon>Halobacteria</taxon>
        <taxon>Halobacteriales</taxon>
        <taxon>Natronomonadaceae</taxon>
        <taxon>Halosegnis</taxon>
    </lineage>
</organism>
<feature type="domain" description="DNA-directed DNA polymerase family B multifunctional" evidence="8">
    <location>
        <begin position="320"/>
        <end position="669"/>
    </location>
</feature>
<dbReference type="EMBL" id="JBHTAP010000002">
    <property type="protein sequence ID" value="MFC7236657.1"/>
    <property type="molecule type" value="Genomic_DNA"/>
</dbReference>
<comment type="similarity">
    <text evidence="1">Belongs to the DNA polymerase type-B family.</text>
</comment>
<dbReference type="SUPFAM" id="SSF56672">
    <property type="entry name" value="DNA/RNA polymerases"/>
    <property type="match status" value="1"/>
</dbReference>
<comment type="catalytic activity">
    <reaction evidence="7">
        <text>DNA(n) + a 2'-deoxyribonucleoside 5'-triphosphate = DNA(n+1) + diphosphate</text>
        <dbReference type="Rhea" id="RHEA:22508"/>
        <dbReference type="Rhea" id="RHEA-COMP:17339"/>
        <dbReference type="Rhea" id="RHEA-COMP:17340"/>
        <dbReference type="ChEBI" id="CHEBI:33019"/>
        <dbReference type="ChEBI" id="CHEBI:61560"/>
        <dbReference type="ChEBI" id="CHEBI:173112"/>
        <dbReference type="EC" id="2.7.7.7"/>
    </reaction>
</comment>
<evidence type="ECO:0000256" key="2">
    <source>
        <dbReference type="ARBA" id="ARBA00012417"/>
    </source>
</evidence>
<dbReference type="EC" id="2.7.7.7" evidence="2"/>
<dbReference type="InterPro" id="IPR050240">
    <property type="entry name" value="DNA_pol_type-B"/>
</dbReference>
<dbReference type="Proteomes" id="UP001596398">
    <property type="component" value="Unassembled WGS sequence"/>
</dbReference>
<evidence type="ECO:0000313" key="11">
    <source>
        <dbReference type="Proteomes" id="UP001596398"/>
    </source>
</evidence>
<dbReference type="PANTHER" id="PTHR10322">
    <property type="entry name" value="DNA POLYMERASE CATALYTIC SUBUNIT"/>
    <property type="match status" value="1"/>
</dbReference>
<evidence type="ECO:0000256" key="3">
    <source>
        <dbReference type="ARBA" id="ARBA00022679"/>
    </source>
</evidence>
<dbReference type="GeneID" id="79268395"/>
<dbReference type="InterPro" id="IPR006172">
    <property type="entry name" value="DNA-dir_DNA_pol_B"/>
</dbReference>
<name>A0ABD5ZSK1_9EURY</name>
<dbReference type="GO" id="GO:0003677">
    <property type="term" value="F:DNA binding"/>
    <property type="evidence" value="ECO:0007669"/>
    <property type="project" value="UniProtKB-KW"/>
</dbReference>
<evidence type="ECO:0000259" key="8">
    <source>
        <dbReference type="Pfam" id="PF00136"/>
    </source>
</evidence>
<dbReference type="InterPro" id="IPR023211">
    <property type="entry name" value="DNA_pol_palm_dom_sf"/>
</dbReference>
<dbReference type="RefSeq" id="WP_276236249.1">
    <property type="nucleotide sequence ID" value="NZ_CP119803.1"/>
</dbReference>
<keyword evidence="11" id="KW-1185">Reference proteome</keyword>
<dbReference type="AlphaFoldDB" id="A0ABD5ZSK1"/>
<reference evidence="11" key="2">
    <citation type="journal article" date="2019" name="Int. J. Syst. Evol. Microbiol.">
        <title>The Global Catalogue of Microorganisms (GCM) 10K type strain sequencing project: providing services to taxonomists for standard genome sequencing and annotation.</title>
        <authorList>
            <consortium name="The Broad Institute Genomics Platform"/>
            <consortium name="The Broad Institute Genome Sequencing Center for Infectious Disease"/>
            <person name="Wu L."/>
            <person name="Ma J."/>
        </authorList>
    </citation>
    <scope>NUCLEOTIDE SEQUENCE [LARGE SCALE GENOMIC DNA]</scope>
    <source>
        <strain evidence="11">DT85</strain>
    </source>
</reference>
<dbReference type="GO" id="GO:0003887">
    <property type="term" value="F:DNA-directed DNA polymerase activity"/>
    <property type="evidence" value="ECO:0007669"/>
    <property type="project" value="UniProtKB-KW"/>
</dbReference>
<sequence>MPLLTVEFHDGGVVEWHATSDGVDTVTNPDYAPTLYIDGPDTALVTLHERLTDDPKVVHLAAERHYTELGAETRTRVLRVDVARERELRTLANEIRHHHEPAAFQPATFRLYNVDLSPQFRYCLETDTEPVPARALRTLELTLAEPHLAEKRIDALQIDGETVAGDTATTLRVLAERLDTVDPDVLLCSSAQLIPLLESAADDHGLDAFALGRRSGYQQLAGASTYESYGQVGHSPARYAIPGRAIIDRLNSFMLDKGGLEGILDLVERSWKPIQETAWGSIGNILTAIQLREATARDVLAPWNKWDPEAFKSVEQLHAADRGGFIFSPEVGVHEDISEIDFGSLYPNIMCEWNISPETTDCDCHDRADVPGLDYSLCDDRGFIPDVLRPIIDDRAAYKERIATTDDPTERAHFEHRADALKWILVSCFGYQGYRNAKFGRIECHEAINAVARELMLDAKARLERGGWRVVHGIIDSLWVTPRVDTHEPLADICAAITDDVNIPLEHENDFEWVAFVPKRDSEAGALTKYFGKVAGRDEYKFRGIETRQRSTPAYIADIQRRLVETYDQSRDTATVIEELSSALTRLRDEDVDPAALVETARTSKPLEAYTQRTATTAALRRARALGLTRAPGQDVEYVIVDDDTHGPERVRLAFEEIEAYDPAYYATELIRAATSVLSPMGYGETDIRRELRETTERTLTSFSKISE</sequence>
<dbReference type="Pfam" id="PF00136">
    <property type="entry name" value="DNA_pol_B"/>
    <property type="match status" value="1"/>
</dbReference>
<dbReference type="InterPro" id="IPR006134">
    <property type="entry name" value="DNA-dir_DNA_pol_B_multi_dom"/>
</dbReference>
<keyword evidence="6" id="KW-0238">DNA-binding</keyword>
<dbReference type="Gene3D" id="1.10.132.60">
    <property type="entry name" value="DNA polymerase family B, C-terminal domain"/>
    <property type="match status" value="1"/>
</dbReference>
<comment type="caution">
    <text evidence="9">The sequence shown here is derived from an EMBL/GenBank/DDBJ whole genome shotgun (WGS) entry which is preliminary data.</text>
</comment>
<dbReference type="SMART" id="SM00486">
    <property type="entry name" value="POLBc"/>
    <property type="match status" value="1"/>
</dbReference>
<dbReference type="PANTHER" id="PTHR10322:SF23">
    <property type="entry name" value="DNA POLYMERASE DELTA CATALYTIC SUBUNIT"/>
    <property type="match status" value="1"/>
</dbReference>